<organism evidence="2 3">
    <name type="scientific">Mycobacterium ulcerans str. Harvey</name>
    <dbReference type="NCBI Taxonomy" id="1299332"/>
    <lineage>
        <taxon>Bacteria</taxon>
        <taxon>Bacillati</taxon>
        <taxon>Actinomycetota</taxon>
        <taxon>Actinomycetes</taxon>
        <taxon>Mycobacteriales</taxon>
        <taxon>Mycobacteriaceae</taxon>
        <taxon>Mycobacterium</taxon>
        <taxon>Mycobacterium ulcerans group</taxon>
    </lineage>
</organism>
<keyword evidence="3" id="KW-1185">Reference proteome</keyword>
<protein>
    <recommendedName>
        <fullName evidence="4">Biofilm regulator BssS</fullName>
    </recommendedName>
</protein>
<feature type="compositionally biased region" description="Pro residues" evidence="1">
    <location>
        <begin position="79"/>
        <end position="101"/>
    </location>
</feature>
<sequence>MTGWADVVLSEVFGGVSEVLGSPFPQTPSPHDAVSSVPITSTDQLTPLDRAKLTYMGIDPDSAGLDQINRALGRDQPLSVPPPAAPPPRPTTPAATPPNPDSPELRGAAAEAAKRLDEALARNHSAINDADDQLADAVLKASSSSAEGHQRLQRLQQEIIDEIDKLGSSLDTPAGQQQLAEFLQGKTGDILNVLKNAGLDSDSQARVLDGLSARYRGLHHDAGSDETPASDGQPQDATTSSGDAPPSTGDGGEDGLPAADPLLDGLASDPLLSGLGIMAGPAMGALGSLPGALGSAIPSLGGGGLGGPVWAILAPPSAAPYTTAQRLPSWTPTSTLNLSPRPPKATPKTTSRPIQPNRRVWPTTVATIRSWAIATTPRHRPSHWRHQRRSSCLINRCEPPVVALWPRRAERCSPARTSTMLTLPPKSSYPHRVRPLAHRFPRAGCSSAMWVNTPTIGSWH</sequence>
<evidence type="ECO:0000313" key="2">
    <source>
        <dbReference type="EMBL" id="EUA86281.1"/>
    </source>
</evidence>
<feature type="region of interest" description="Disordered" evidence="1">
    <location>
        <begin position="23"/>
        <end position="42"/>
    </location>
</feature>
<evidence type="ECO:0000313" key="3">
    <source>
        <dbReference type="Proteomes" id="UP000020681"/>
    </source>
</evidence>
<proteinExistence type="predicted"/>
<name>A0ABP3A9D6_MYCUL</name>
<evidence type="ECO:0008006" key="4">
    <source>
        <dbReference type="Google" id="ProtNLM"/>
    </source>
</evidence>
<dbReference type="InterPro" id="IPR019710">
    <property type="entry name" value="DUF4226"/>
</dbReference>
<comment type="caution">
    <text evidence="2">The sequence shown here is derived from an EMBL/GenBank/DDBJ whole genome shotgun (WGS) entry which is preliminary data.</text>
</comment>
<gene>
    <name evidence="2" type="ORF">I551_7275</name>
</gene>
<feature type="compositionally biased region" description="Polar residues" evidence="1">
    <location>
        <begin position="230"/>
        <end position="242"/>
    </location>
</feature>
<dbReference type="EMBL" id="JAOL01000177">
    <property type="protein sequence ID" value="EUA86281.1"/>
    <property type="molecule type" value="Genomic_DNA"/>
</dbReference>
<feature type="region of interest" description="Disordered" evidence="1">
    <location>
        <begin position="218"/>
        <end position="263"/>
    </location>
</feature>
<feature type="region of interest" description="Disordered" evidence="1">
    <location>
        <begin position="330"/>
        <end position="356"/>
    </location>
</feature>
<dbReference type="Proteomes" id="UP000020681">
    <property type="component" value="Unassembled WGS sequence"/>
</dbReference>
<dbReference type="Pfam" id="PF10774">
    <property type="entry name" value="DUF4226"/>
    <property type="match status" value="1"/>
</dbReference>
<feature type="region of interest" description="Disordered" evidence="1">
    <location>
        <begin position="73"/>
        <end position="108"/>
    </location>
</feature>
<reference evidence="2 3" key="1">
    <citation type="submission" date="2014-01" db="EMBL/GenBank/DDBJ databases">
        <authorList>
            <person name="Dobos K."/>
            <person name="Lenaerts A."/>
            <person name="Ordway D."/>
            <person name="DeGroote M.A."/>
            <person name="Parker T."/>
            <person name="Sizemore C."/>
            <person name="Tallon L.J."/>
            <person name="Sadzewicz L.K."/>
            <person name="Sengamalay N."/>
            <person name="Fraser C.M."/>
            <person name="Hine E."/>
            <person name="Shefchek K.A."/>
            <person name="Das S.P."/>
            <person name="Tettelin H."/>
        </authorList>
    </citation>
    <scope>NUCLEOTIDE SEQUENCE [LARGE SCALE GENOMIC DNA]</scope>
    <source>
        <strain evidence="2 3">Harvey</strain>
    </source>
</reference>
<evidence type="ECO:0000256" key="1">
    <source>
        <dbReference type="SAM" id="MobiDB-lite"/>
    </source>
</evidence>
<accession>A0ABP3A9D6</accession>